<dbReference type="Proteomes" id="UP000264800">
    <property type="component" value="Unplaced"/>
</dbReference>
<feature type="repeat" description="ARM" evidence="2">
    <location>
        <begin position="421"/>
        <end position="458"/>
    </location>
</feature>
<reference evidence="4" key="2">
    <citation type="submission" date="2025-09" db="UniProtKB">
        <authorList>
            <consortium name="Ensembl"/>
        </authorList>
    </citation>
    <scope>IDENTIFICATION</scope>
</reference>
<dbReference type="AlphaFoldDB" id="A0A3Q3BC11"/>
<feature type="repeat" description="ARM" evidence="2">
    <location>
        <begin position="379"/>
        <end position="421"/>
    </location>
</feature>
<dbReference type="PRINTS" id="PR01869">
    <property type="entry name" value="BCATNINFAMLY"/>
</dbReference>
<dbReference type="InterPro" id="IPR011989">
    <property type="entry name" value="ARM-like"/>
</dbReference>
<dbReference type="GO" id="GO:0005737">
    <property type="term" value="C:cytoplasm"/>
    <property type="evidence" value="ECO:0007669"/>
    <property type="project" value="UniProtKB-SubCell"/>
</dbReference>
<dbReference type="PANTHER" id="PTHR45976">
    <property type="entry name" value="ARMADILLO SEGMENT POLARITY PROTEIN"/>
    <property type="match status" value="1"/>
</dbReference>
<feature type="compositionally biased region" description="Polar residues" evidence="3">
    <location>
        <begin position="556"/>
        <end position="571"/>
    </location>
</feature>
<evidence type="ECO:0000313" key="5">
    <source>
        <dbReference type="Proteomes" id="UP000264800"/>
    </source>
</evidence>
<accession>A0A3Q3BC11</accession>
<keyword evidence="5" id="KW-1185">Reference proteome</keyword>
<comment type="similarity">
    <text evidence="1">Belongs to the beta-catenin family.</text>
</comment>
<evidence type="ECO:0000256" key="2">
    <source>
        <dbReference type="PROSITE-ProRule" id="PRU00259"/>
    </source>
</evidence>
<dbReference type="Gene3D" id="1.25.10.10">
    <property type="entry name" value="Leucine-rich Repeat Variant"/>
    <property type="match status" value="1"/>
</dbReference>
<dbReference type="InterPro" id="IPR000225">
    <property type="entry name" value="Armadillo"/>
</dbReference>
<dbReference type="PROSITE" id="PS50176">
    <property type="entry name" value="ARM_REPEAT"/>
    <property type="match status" value="8"/>
</dbReference>
<dbReference type="SUPFAM" id="SSF48371">
    <property type="entry name" value="ARM repeat"/>
    <property type="match status" value="1"/>
</dbReference>
<dbReference type="SMART" id="SM00185">
    <property type="entry name" value="ARM"/>
    <property type="match status" value="11"/>
</dbReference>
<feature type="region of interest" description="Disordered" evidence="3">
    <location>
        <begin position="548"/>
        <end position="571"/>
    </location>
</feature>
<dbReference type="GO" id="GO:0016342">
    <property type="term" value="C:catenin complex"/>
    <property type="evidence" value="ECO:0007669"/>
    <property type="project" value="UniProtKB-ARBA"/>
</dbReference>
<dbReference type="Pfam" id="PF00514">
    <property type="entry name" value="Arm"/>
    <property type="match status" value="3"/>
</dbReference>
<feature type="repeat" description="ARM" evidence="2">
    <location>
        <begin position="214"/>
        <end position="256"/>
    </location>
</feature>
<proteinExistence type="inferred from homology"/>
<sequence>MAVGEMEGGGRKVAEWQQTMYGLDSGIQSGANTIRDDDEHFTSKHYTMTTTTYSREDPADLNEQLTLTRTQRVRAAMFPETLEENATIMSTQTDPSQMTNVQKLAEPSQLLKQAIVHLINYQDDAELATRAMPELTKLLNDEDQAVVSKTSQLVNQLTQKEASRRIIAQSPQMVAAVVRAMQNTSNMDTAKATTSILHNLSHLREGLLAIFKSGGIPALVRMLSSPMETVLFYAITTLHNLLLHQEGAKMAVRLADGLQRMVPLLKKSNPKFLAITTDCLQLLSYGNQESKLIILANGGPEGLVHIMRNYNYEKLLWTTSRVLKVLSVCPSNKPAIVEAGGMQALGKHLNGSSQRLMQNCLWTLRNLSDAATKQEGMESLLQTLVALLSSDDLNMLTCATGILSNLTCNNAHNKSLVTQSNGVESLIHAILRCGEKEDVTEPAVCTLRHLTSRHQNAELAQHAVRNHYGIPAVVKLVNPPYRFPVVKAVVGLIRNLALCPENQAPLRDAGAIPRLINLLLKAHQDAQKHGSNNQQTYQVRWSEDGGDCGGLHRSSTHPGQRSHQQRRNPSCSQLLYSPVDNVKRVAAGALCELALDKPSAEEIDAEGAAAPLMELLHSSNEGIATYAAAVLFRISEDKATDYKKRVSVELTHTLFKHDPSAWEAVSMEPTFPGYGYPAEMPMDGMDGQMMPEEFQGIPYDRQYPEQY</sequence>
<dbReference type="GO" id="GO:0005634">
    <property type="term" value="C:nucleus"/>
    <property type="evidence" value="ECO:0007669"/>
    <property type="project" value="UniProtKB-ARBA"/>
</dbReference>
<evidence type="ECO:0000256" key="3">
    <source>
        <dbReference type="SAM" id="MobiDB-lite"/>
    </source>
</evidence>
<feature type="repeat" description="ARM" evidence="2">
    <location>
        <begin position="468"/>
        <end position="511"/>
    </location>
</feature>
<evidence type="ECO:0000256" key="1">
    <source>
        <dbReference type="ARBA" id="ARBA00005462"/>
    </source>
</evidence>
<dbReference type="GO" id="GO:0045296">
    <property type="term" value="F:cadherin binding"/>
    <property type="evidence" value="ECO:0007669"/>
    <property type="project" value="InterPro"/>
</dbReference>
<organism evidence="4 5">
    <name type="scientific">Kryptolebias marmoratus</name>
    <name type="common">Mangrove killifish</name>
    <name type="synonym">Rivulus marmoratus</name>
    <dbReference type="NCBI Taxonomy" id="37003"/>
    <lineage>
        <taxon>Eukaryota</taxon>
        <taxon>Metazoa</taxon>
        <taxon>Chordata</taxon>
        <taxon>Craniata</taxon>
        <taxon>Vertebrata</taxon>
        <taxon>Euteleostomi</taxon>
        <taxon>Actinopterygii</taxon>
        <taxon>Neopterygii</taxon>
        <taxon>Teleostei</taxon>
        <taxon>Neoteleostei</taxon>
        <taxon>Acanthomorphata</taxon>
        <taxon>Ovalentaria</taxon>
        <taxon>Atherinomorphae</taxon>
        <taxon>Cyprinodontiformes</taxon>
        <taxon>Rivulidae</taxon>
        <taxon>Kryptolebias</taxon>
    </lineage>
</organism>
<dbReference type="CDD" id="cd21725">
    <property type="entry name" value="CTNNAbd_CTNNG"/>
    <property type="match status" value="1"/>
</dbReference>
<reference evidence="4" key="1">
    <citation type="submission" date="2025-08" db="UniProtKB">
        <authorList>
            <consortium name="Ensembl"/>
        </authorList>
    </citation>
    <scope>IDENTIFICATION</scope>
</reference>
<dbReference type="GeneTree" id="ENSGT00940000156395"/>
<name>A0A3Q3BC11_KRYMA</name>
<dbReference type="GO" id="GO:0014704">
    <property type="term" value="C:intercalated disc"/>
    <property type="evidence" value="ECO:0007669"/>
    <property type="project" value="UniProtKB-ARBA"/>
</dbReference>
<dbReference type="Ensembl" id="ENSKMAT00000027359.1">
    <property type="protein sequence ID" value="ENSKMAP00000027020.1"/>
    <property type="gene ID" value="ENSKMAG00000020020.1"/>
</dbReference>
<feature type="repeat" description="ARM" evidence="2">
    <location>
        <begin position="172"/>
        <end position="215"/>
    </location>
</feature>
<dbReference type="InterPro" id="IPR016024">
    <property type="entry name" value="ARM-type_fold"/>
</dbReference>
<evidence type="ECO:0000313" key="4">
    <source>
        <dbReference type="Ensembl" id="ENSKMAP00000027020.1"/>
    </source>
</evidence>
<feature type="repeat" description="ARM" evidence="2">
    <location>
        <begin position="607"/>
        <end position="639"/>
    </location>
</feature>
<feature type="repeat" description="ARM" evidence="2">
    <location>
        <begin position="298"/>
        <end position="341"/>
    </location>
</feature>
<feature type="repeat" description="ARM" evidence="2">
    <location>
        <begin position="256"/>
        <end position="298"/>
    </location>
</feature>
<protein>
    <submittedName>
        <fullName evidence="4">Junction plakoglobin a</fullName>
    </submittedName>
</protein>
<dbReference type="GO" id="GO:0007155">
    <property type="term" value="P:cell adhesion"/>
    <property type="evidence" value="ECO:0007669"/>
    <property type="project" value="InterPro"/>
</dbReference>
<dbReference type="InterPro" id="IPR013284">
    <property type="entry name" value="Beta-catenin"/>
</dbReference>